<dbReference type="RefSeq" id="WP_272738315.1">
    <property type="nucleotide sequence ID" value="NZ_CP116942.1"/>
</dbReference>
<dbReference type="InterPro" id="IPR036291">
    <property type="entry name" value="NAD(P)-bd_dom_sf"/>
</dbReference>
<reference evidence="7" key="1">
    <citation type="submission" date="2023-01" db="EMBL/GenBank/DDBJ databases">
        <title>The diversity of Class Acidimicrobiia in South China Sea sediment environments and the proposal of Iamia marina sp. nov., a novel species of the genus Iamia.</title>
        <authorList>
            <person name="He Y."/>
            <person name="Tian X."/>
        </authorList>
    </citation>
    <scope>NUCLEOTIDE SEQUENCE</scope>
    <source>
        <strain evidence="7">DSM 19957</strain>
    </source>
</reference>
<dbReference type="PANTHER" id="PTHR43580:SF2">
    <property type="entry name" value="CYTOKINE-LIKE NUCLEAR FACTOR N-PAC"/>
    <property type="match status" value="1"/>
</dbReference>
<dbReference type="EMBL" id="CP116942">
    <property type="protein sequence ID" value="WCO68800.1"/>
    <property type="molecule type" value="Genomic_DNA"/>
</dbReference>
<feature type="active site" evidence="4">
    <location>
        <position position="166"/>
    </location>
</feature>
<dbReference type="Gene3D" id="3.40.50.720">
    <property type="entry name" value="NAD(P)-binding Rossmann-like Domain"/>
    <property type="match status" value="1"/>
</dbReference>
<dbReference type="PANTHER" id="PTHR43580">
    <property type="entry name" value="OXIDOREDUCTASE GLYR1-RELATED"/>
    <property type="match status" value="1"/>
</dbReference>
<evidence type="ECO:0000313" key="7">
    <source>
        <dbReference type="EMBL" id="WCO68800.1"/>
    </source>
</evidence>
<sequence length="281" mass="28289">MDIAVLGMGHMGQALAGRLLDAGHTVAIWNRTPGRAPDLVAAGASEAPTVGEAVTGVDLALSSLSADDAVREVALGDGGVRAAITDGTAYIDTSTVSPTTSRELEAVIATFAAMPILGPPAGVGGGTATYLLGGNEAATRVVEPVLADLTETVRRYPTAAQASAAKLTANVLLLDAVVALSEATAVGRAGGLDDDQLRELLEGTPLVPGVLGNRFDGVLTGEQEAWWSTALGAKDARLAVELAATAGRDVPATAATRDQLARAADEGPDGADIATVSNVYR</sequence>
<evidence type="ECO:0000259" key="6">
    <source>
        <dbReference type="Pfam" id="PF14833"/>
    </source>
</evidence>
<name>A0AAF0BX88_9ACTN</name>
<evidence type="ECO:0000259" key="5">
    <source>
        <dbReference type="Pfam" id="PF03446"/>
    </source>
</evidence>
<dbReference type="AlphaFoldDB" id="A0AAF0BX88"/>
<evidence type="ECO:0000256" key="4">
    <source>
        <dbReference type="PIRSR" id="PIRSR000103-1"/>
    </source>
</evidence>
<dbReference type="InterPro" id="IPR015815">
    <property type="entry name" value="HIBADH-related"/>
</dbReference>
<keyword evidence="3" id="KW-0520">NAD</keyword>
<dbReference type="Pfam" id="PF03446">
    <property type="entry name" value="NAD_binding_2"/>
    <property type="match status" value="1"/>
</dbReference>
<dbReference type="SUPFAM" id="SSF48179">
    <property type="entry name" value="6-phosphogluconate dehydrogenase C-terminal domain-like"/>
    <property type="match status" value="1"/>
</dbReference>
<evidence type="ECO:0000256" key="2">
    <source>
        <dbReference type="ARBA" id="ARBA00023002"/>
    </source>
</evidence>
<comment type="similarity">
    <text evidence="1">Belongs to the HIBADH-related family.</text>
</comment>
<dbReference type="Gene3D" id="1.10.1040.10">
    <property type="entry name" value="N-(1-d-carboxylethyl)-l-norvaline Dehydrogenase, domain 2"/>
    <property type="match status" value="1"/>
</dbReference>
<dbReference type="Proteomes" id="UP001216390">
    <property type="component" value="Chromosome"/>
</dbReference>
<dbReference type="SUPFAM" id="SSF51735">
    <property type="entry name" value="NAD(P)-binding Rossmann-fold domains"/>
    <property type="match status" value="1"/>
</dbReference>
<dbReference type="InterPro" id="IPR008927">
    <property type="entry name" value="6-PGluconate_DH-like_C_sf"/>
</dbReference>
<dbReference type="GO" id="GO:0016491">
    <property type="term" value="F:oxidoreductase activity"/>
    <property type="evidence" value="ECO:0007669"/>
    <property type="project" value="UniProtKB-KW"/>
</dbReference>
<keyword evidence="2" id="KW-0560">Oxidoreductase</keyword>
<dbReference type="InterPro" id="IPR051265">
    <property type="entry name" value="HIBADH-related_NP60_sf"/>
</dbReference>
<dbReference type="InterPro" id="IPR006115">
    <property type="entry name" value="6PGDH_NADP-bd"/>
</dbReference>
<dbReference type="InterPro" id="IPR013328">
    <property type="entry name" value="6PGD_dom2"/>
</dbReference>
<proteinExistence type="inferred from homology"/>
<dbReference type="KEGG" id="ima:PO878_08685"/>
<evidence type="ECO:0000313" key="8">
    <source>
        <dbReference type="Proteomes" id="UP001216390"/>
    </source>
</evidence>
<dbReference type="PIRSF" id="PIRSF000103">
    <property type="entry name" value="HIBADH"/>
    <property type="match status" value="1"/>
</dbReference>
<keyword evidence="8" id="KW-1185">Reference proteome</keyword>
<dbReference type="GO" id="GO:0050661">
    <property type="term" value="F:NADP binding"/>
    <property type="evidence" value="ECO:0007669"/>
    <property type="project" value="InterPro"/>
</dbReference>
<dbReference type="GO" id="GO:0051287">
    <property type="term" value="F:NAD binding"/>
    <property type="evidence" value="ECO:0007669"/>
    <property type="project" value="InterPro"/>
</dbReference>
<evidence type="ECO:0000256" key="3">
    <source>
        <dbReference type="ARBA" id="ARBA00023027"/>
    </source>
</evidence>
<organism evidence="7 8">
    <name type="scientific">Iamia majanohamensis</name>
    <dbReference type="NCBI Taxonomy" id="467976"/>
    <lineage>
        <taxon>Bacteria</taxon>
        <taxon>Bacillati</taxon>
        <taxon>Actinomycetota</taxon>
        <taxon>Acidimicrobiia</taxon>
        <taxon>Acidimicrobiales</taxon>
        <taxon>Iamiaceae</taxon>
        <taxon>Iamia</taxon>
    </lineage>
</organism>
<dbReference type="Pfam" id="PF14833">
    <property type="entry name" value="NAD_binding_11"/>
    <property type="match status" value="1"/>
</dbReference>
<feature type="domain" description="6-phosphogluconate dehydrogenase NADP-binding" evidence="5">
    <location>
        <begin position="2"/>
        <end position="153"/>
    </location>
</feature>
<accession>A0AAF0BX88</accession>
<protein>
    <submittedName>
        <fullName evidence="7">NAD(P)-dependent oxidoreductase</fullName>
    </submittedName>
</protein>
<feature type="domain" description="3-hydroxyisobutyrate dehydrogenase-like NAD-binding" evidence="6">
    <location>
        <begin position="161"/>
        <end position="279"/>
    </location>
</feature>
<evidence type="ECO:0000256" key="1">
    <source>
        <dbReference type="ARBA" id="ARBA00009080"/>
    </source>
</evidence>
<dbReference type="InterPro" id="IPR029154">
    <property type="entry name" value="HIBADH-like_NADP-bd"/>
</dbReference>
<gene>
    <name evidence="7" type="ORF">PO878_08685</name>
</gene>